<feature type="domain" description="Arm DNA-binding" evidence="1">
    <location>
        <begin position="2"/>
        <end position="55"/>
    </location>
</feature>
<protein>
    <recommendedName>
        <fullName evidence="1">Arm DNA-binding domain-containing protein</fullName>
    </recommendedName>
</protein>
<evidence type="ECO:0000259" key="1">
    <source>
        <dbReference type="Pfam" id="PF17293"/>
    </source>
</evidence>
<dbReference type="InterPro" id="IPR035386">
    <property type="entry name" value="Arm-DNA-bind_5"/>
</dbReference>
<gene>
    <name evidence="2" type="ORF">EOD41_12750</name>
</gene>
<reference evidence="2 3" key="1">
    <citation type="submission" date="2019-01" db="EMBL/GenBank/DDBJ databases">
        <authorList>
            <person name="Chen W.-M."/>
        </authorList>
    </citation>
    <scope>NUCLEOTIDE SEQUENCE [LARGE SCALE GENOMIC DNA]</scope>
    <source>
        <strain evidence="2 3">YBJ-36</strain>
    </source>
</reference>
<dbReference type="OrthoDB" id="5326076at2"/>
<evidence type="ECO:0000313" key="3">
    <source>
        <dbReference type="Proteomes" id="UP000282759"/>
    </source>
</evidence>
<dbReference type="Pfam" id="PF17293">
    <property type="entry name" value="Arm-DNA-bind_5"/>
    <property type="match status" value="1"/>
</dbReference>
<sequence length="58" mass="6814">MYPVTVRVTFNRKNTSFNTGVRVHAKQWDDAALRVRSTHPNSQVFNKTITDFTARYRI</sequence>
<dbReference type="Proteomes" id="UP000282759">
    <property type="component" value="Unassembled WGS sequence"/>
</dbReference>
<dbReference type="RefSeq" id="WP_127705751.1">
    <property type="nucleotide sequence ID" value="NZ_SACK01000005.1"/>
</dbReference>
<name>A0A3S2UKM5_9SPHI</name>
<dbReference type="AlphaFoldDB" id="A0A3S2UKM5"/>
<organism evidence="2 3">
    <name type="scientific">Mucilaginibacter limnophilus</name>
    <dbReference type="NCBI Taxonomy" id="1932778"/>
    <lineage>
        <taxon>Bacteria</taxon>
        <taxon>Pseudomonadati</taxon>
        <taxon>Bacteroidota</taxon>
        <taxon>Sphingobacteriia</taxon>
        <taxon>Sphingobacteriales</taxon>
        <taxon>Sphingobacteriaceae</taxon>
        <taxon>Mucilaginibacter</taxon>
    </lineage>
</organism>
<evidence type="ECO:0000313" key="2">
    <source>
        <dbReference type="EMBL" id="RVU00482.1"/>
    </source>
</evidence>
<accession>A0A3S2UKM5</accession>
<comment type="caution">
    <text evidence="2">The sequence shown here is derived from an EMBL/GenBank/DDBJ whole genome shotgun (WGS) entry which is preliminary data.</text>
</comment>
<keyword evidence="3" id="KW-1185">Reference proteome</keyword>
<dbReference type="EMBL" id="SACK01000005">
    <property type="protein sequence ID" value="RVU00482.1"/>
    <property type="molecule type" value="Genomic_DNA"/>
</dbReference>
<proteinExistence type="predicted"/>